<proteinExistence type="predicted"/>
<evidence type="ECO:0000313" key="3">
    <source>
        <dbReference type="EMBL" id="MFA1543241.1"/>
    </source>
</evidence>
<feature type="domain" description="S-adenosylmethionine-dependent methyltransferase Rv2258c-like winged HTH" evidence="2">
    <location>
        <begin position="22"/>
        <end position="64"/>
    </location>
</feature>
<comment type="caution">
    <text evidence="3">The sequence shown here is derived from an EMBL/GenBank/DDBJ whole genome shotgun (WGS) entry which is preliminary data.</text>
</comment>
<keyword evidence="4" id="KW-1185">Reference proteome</keyword>
<dbReference type="Pfam" id="PF21320">
    <property type="entry name" value="WHD_Rv2258c"/>
    <property type="match status" value="1"/>
</dbReference>
<evidence type="ECO:0000313" key="4">
    <source>
        <dbReference type="Proteomes" id="UP001569963"/>
    </source>
</evidence>
<accession>A0ABV4QKQ2</accession>
<evidence type="ECO:0000256" key="1">
    <source>
        <dbReference type="SAM" id="MobiDB-lite"/>
    </source>
</evidence>
<feature type="region of interest" description="Disordered" evidence="1">
    <location>
        <begin position="65"/>
        <end position="87"/>
    </location>
</feature>
<dbReference type="Proteomes" id="UP001569963">
    <property type="component" value="Unassembled WGS sequence"/>
</dbReference>
<gene>
    <name evidence="3" type="ORF">SM611_30310</name>
</gene>
<dbReference type="InterPro" id="IPR053173">
    <property type="entry name" value="SAM-binding_MTase"/>
</dbReference>
<organism evidence="3 4">
    <name type="scientific">Actinomadura monticuli</name>
    <dbReference type="NCBI Taxonomy" id="3097367"/>
    <lineage>
        <taxon>Bacteria</taxon>
        <taxon>Bacillati</taxon>
        <taxon>Actinomycetota</taxon>
        <taxon>Actinomycetes</taxon>
        <taxon>Streptosporangiales</taxon>
        <taxon>Thermomonosporaceae</taxon>
        <taxon>Actinomadura</taxon>
    </lineage>
</organism>
<protein>
    <recommendedName>
        <fullName evidence="2">S-adenosylmethionine-dependent methyltransferase Rv2258c-like winged HTH domain-containing protein</fullName>
    </recommendedName>
</protein>
<evidence type="ECO:0000259" key="2">
    <source>
        <dbReference type="Pfam" id="PF21320"/>
    </source>
</evidence>
<name>A0ABV4QKQ2_9ACTN</name>
<feature type="compositionally biased region" description="Basic residues" evidence="1">
    <location>
        <begin position="68"/>
        <end position="78"/>
    </location>
</feature>
<dbReference type="RefSeq" id="WP_371953744.1">
    <property type="nucleotide sequence ID" value="NZ_JAXCEI010000017.1"/>
</dbReference>
<dbReference type="PANTHER" id="PTHR45128">
    <property type="entry name" value="METHYLTRANSFERASE TYPE 11"/>
    <property type="match status" value="1"/>
</dbReference>
<sequence length="87" mass="9461">MSTDTARQEAFTGLMVDVLNKGALALLVSVGHQTGLFDTLSTLPPSTSQEIAEAAHLDERYVREAGRHGRRRHPGIRARRGDLHTAA</sequence>
<dbReference type="PANTHER" id="PTHR45128:SF1">
    <property type="entry name" value="S-ADENOSYLMETHIONINE-DEPENDENT METHYLTRANSFERASE RV2258C"/>
    <property type="match status" value="1"/>
</dbReference>
<reference evidence="3 4" key="1">
    <citation type="submission" date="2023-11" db="EMBL/GenBank/DDBJ databases">
        <title>Actinomadura monticuli sp. nov., isolated from volcanic ash.</title>
        <authorList>
            <person name="Lee S.D."/>
            <person name="Yang H."/>
            <person name="Kim I.S."/>
        </authorList>
    </citation>
    <scope>NUCLEOTIDE SEQUENCE [LARGE SCALE GENOMIC DNA]</scope>
    <source>
        <strain evidence="3 4">DLS-62</strain>
    </source>
</reference>
<dbReference type="InterPro" id="IPR048711">
    <property type="entry name" value="WHD_Rv2258c"/>
</dbReference>
<dbReference type="EMBL" id="JAXCEI010000017">
    <property type="protein sequence ID" value="MFA1543241.1"/>
    <property type="molecule type" value="Genomic_DNA"/>
</dbReference>